<dbReference type="InterPro" id="IPR013785">
    <property type="entry name" value="Aldolase_TIM"/>
</dbReference>
<dbReference type="PANTHER" id="PTHR13932">
    <property type="entry name" value="COPROPORPHYRINIGEN III OXIDASE"/>
    <property type="match status" value="1"/>
</dbReference>
<comment type="subcellular location">
    <subcellularLocation>
        <location evidence="9">Cytoplasm</location>
    </subcellularLocation>
</comment>
<evidence type="ECO:0000256" key="6">
    <source>
        <dbReference type="ARBA" id="ARBA00023004"/>
    </source>
</evidence>
<dbReference type="InterPro" id="IPR006638">
    <property type="entry name" value="Elp3/MiaA/NifB-like_rSAM"/>
</dbReference>
<dbReference type="InterPro" id="IPR034505">
    <property type="entry name" value="Coproporphyrinogen-III_oxidase"/>
</dbReference>
<comment type="function">
    <text evidence="9">Probably acts as a heme chaperone, transferring heme to an unknown acceptor. Binds one molecule of heme per monomer, possibly covalently. Binds 1 [4Fe-4S] cluster. The cluster is coordinated with 3 cysteines and an exchangeable S-adenosyl-L-methionine.</text>
</comment>
<feature type="domain" description="Radical SAM core" evidence="10">
    <location>
        <begin position="1"/>
        <end position="226"/>
    </location>
</feature>
<protein>
    <recommendedName>
        <fullName evidence="2 9">Heme chaperone HemW</fullName>
    </recommendedName>
</protein>
<comment type="caution">
    <text evidence="11">The sequence shown here is derived from an EMBL/GenBank/DDBJ whole genome shotgun (WGS) entry which is preliminary data.</text>
</comment>
<dbReference type="Pfam" id="PF04055">
    <property type="entry name" value="Radical_SAM"/>
    <property type="match status" value="1"/>
</dbReference>
<dbReference type="Proteomes" id="UP000886014">
    <property type="component" value="Unassembled WGS sequence"/>
</dbReference>
<gene>
    <name evidence="11" type="primary">hemW</name>
    <name evidence="11" type="ORF">ENL41_02805</name>
</gene>
<comment type="similarity">
    <text evidence="1">Belongs to the anaerobic coproporphyrinogen-III oxidase family. HemW subfamily.</text>
</comment>
<keyword evidence="5 9" id="KW-0479">Metal-binding</keyword>
<organism evidence="11">
    <name type="scientific">candidate division WOR-3 bacterium</name>
    <dbReference type="NCBI Taxonomy" id="2052148"/>
    <lineage>
        <taxon>Bacteria</taxon>
        <taxon>Bacteria division WOR-3</taxon>
    </lineage>
</organism>
<evidence type="ECO:0000313" key="11">
    <source>
        <dbReference type="EMBL" id="HHF58336.1"/>
    </source>
</evidence>
<dbReference type="SFLD" id="SFLDS00029">
    <property type="entry name" value="Radical_SAM"/>
    <property type="match status" value="1"/>
</dbReference>
<evidence type="ECO:0000256" key="1">
    <source>
        <dbReference type="ARBA" id="ARBA00006100"/>
    </source>
</evidence>
<dbReference type="InterPro" id="IPR058240">
    <property type="entry name" value="rSAM_sf"/>
</dbReference>
<dbReference type="GO" id="GO:0051539">
    <property type="term" value="F:4 iron, 4 sulfur cluster binding"/>
    <property type="evidence" value="ECO:0007669"/>
    <property type="project" value="UniProtKB-UniRule"/>
</dbReference>
<dbReference type="GO" id="GO:0046872">
    <property type="term" value="F:metal ion binding"/>
    <property type="evidence" value="ECO:0007669"/>
    <property type="project" value="UniProtKB-UniRule"/>
</dbReference>
<dbReference type="GO" id="GO:0004109">
    <property type="term" value="F:coproporphyrinogen oxidase activity"/>
    <property type="evidence" value="ECO:0007669"/>
    <property type="project" value="InterPro"/>
</dbReference>
<dbReference type="AlphaFoldDB" id="A0A7C5M9Y7"/>
<dbReference type="SFLD" id="SFLDG01065">
    <property type="entry name" value="anaerobic_coproporphyrinogen-I"/>
    <property type="match status" value="1"/>
</dbReference>
<reference evidence="11" key="1">
    <citation type="journal article" date="2020" name="mSystems">
        <title>Genome- and Community-Level Interaction Insights into Carbon Utilization and Element Cycling Functions of Hydrothermarchaeota in Hydrothermal Sediment.</title>
        <authorList>
            <person name="Zhou Z."/>
            <person name="Liu Y."/>
            <person name="Xu W."/>
            <person name="Pan J."/>
            <person name="Luo Z.H."/>
            <person name="Li M."/>
        </authorList>
    </citation>
    <scope>NUCLEOTIDE SEQUENCE [LARGE SCALE GENOMIC DNA]</scope>
    <source>
        <strain evidence="11">HyVt-94</strain>
    </source>
</reference>
<evidence type="ECO:0000256" key="8">
    <source>
        <dbReference type="ARBA" id="ARBA00023186"/>
    </source>
</evidence>
<evidence type="ECO:0000256" key="2">
    <source>
        <dbReference type="ARBA" id="ARBA00017228"/>
    </source>
</evidence>
<dbReference type="GO" id="GO:0005737">
    <property type="term" value="C:cytoplasm"/>
    <property type="evidence" value="ECO:0007669"/>
    <property type="project" value="UniProtKB-SubCell"/>
</dbReference>
<dbReference type="SUPFAM" id="SSF102114">
    <property type="entry name" value="Radical SAM enzymes"/>
    <property type="match status" value="1"/>
</dbReference>
<dbReference type="SMART" id="SM00729">
    <property type="entry name" value="Elp3"/>
    <property type="match status" value="1"/>
</dbReference>
<evidence type="ECO:0000256" key="5">
    <source>
        <dbReference type="ARBA" id="ARBA00022723"/>
    </source>
</evidence>
<dbReference type="EMBL" id="DRTV01000197">
    <property type="protein sequence ID" value="HHF58336.1"/>
    <property type="molecule type" value="Genomic_DNA"/>
</dbReference>
<dbReference type="InterPro" id="IPR004559">
    <property type="entry name" value="HemW-like"/>
</dbReference>
<accession>A0A7C5M9Y7</accession>
<keyword evidence="8 9" id="KW-0143">Chaperone</keyword>
<dbReference type="CDD" id="cd01335">
    <property type="entry name" value="Radical_SAM"/>
    <property type="match status" value="1"/>
</dbReference>
<evidence type="ECO:0000259" key="10">
    <source>
        <dbReference type="PROSITE" id="PS51918"/>
    </source>
</evidence>
<dbReference type="PROSITE" id="PS51918">
    <property type="entry name" value="RADICAL_SAM"/>
    <property type="match status" value="1"/>
</dbReference>
<dbReference type="PANTHER" id="PTHR13932:SF5">
    <property type="entry name" value="RADICAL S-ADENOSYL METHIONINE DOMAIN-CONTAINING PROTEIN 1, MITOCHONDRIAL"/>
    <property type="match status" value="1"/>
</dbReference>
<dbReference type="NCBIfam" id="TIGR00539">
    <property type="entry name" value="hemN_rel"/>
    <property type="match status" value="1"/>
</dbReference>
<evidence type="ECO:0000256" key="3">
    <source>
        <dbReference type="ARBA" id="ARBA00022617"/>
    </source>
</evidence>
<keyword evidence="4 9" id="KW-0949">S-adenosyl-L-methionine</keyword>
<dbReference type="SFLD" id="SFLDF00562">
    <property type="entry name" value="HemN-like__clustered_with_heat"/>
    <property type="match status" value="1"/>
</dbReference>
<evidence type="ECO:0000256" key="9">
    <source>
        <dbReference type="RuleBase" id="RU364116"/>
    </source>
</evidence>
<keyword evidence="3 9" id="KW-0349">Heme</keyword>
<keyword evidence="9" id="KW-0963">Cytoplasm</keyword>
<dbReference type="Gene3D" id="3.20.20.70">
    <property type="entry name" value="Aldolase class I"/>
    <property type="match status" value="1"/>
</dbReference>
<dbReference type="InterPro" id="IPR007197">
    <property type="entry name" value="rSAM"/>
</dbReference>
<keyword evidence="6 9" id="KW-0408">Iron</keyword>
<dbReference type="GO" id="GO:0006779">
    <property type="term" value="P:porphyrin-containing compound biosynthetic process"/>
    <property type="evidence" value="ECO:0007669"/>
    <property type="project" value="InterPro"/>
</dbReference>
<proteinExistence type="inferred from homology"/>
<evidence type="ECO:0000256" key="4">
    <source>
        <dbReference type="ARBA" id="ARBA00022691"/>
    </source>
</evidence>
<evidence type="ECO:0000256" key="7">
    <source>
        <dbReference type="ARBA" id="ARBA00023014"/>
    </source>
</evidence>
<keyword evidence="9" id="KW-0004">4Fe-4S</keyword>
<keyword evidence="7 9" id="KW-0411">Iron-sulfur</keyword>
<sequence>MRKPLGLYLHIPFCNQKCNYCTFFSVTPAEELYNLYVKGLRRELKFFKQFGFTFDTFFVGGGTPTSIPPKVFEDIIKIIMEELAIESLKEFTVEVNPESLTDDHIVLFKDLGINRISIGAQSFIEEELRFLGRSHGVKDIHKAYYKLREAGFKNINLDIMFGFKGQSLKSLGYTLEQVIQLAPEHISTYSLFYEKGAIKDLRLNDEQVLASMFTLNKTLLENSGYLRYEISNYAKPGFESLHNLKYWMHNFYIGLGPSASGYYLNGKDLLRYKNTRSMVKYAKMEREYETLSPEEWLLEEIFLKTRTKWGIEVKDERIRKKIKEELGEYTILKEGRVILNDKGLLVHDAISLKIGEIYESSGKQIYV</sequence>
<name>A0A7C5M9Y7_UNCW3</name>